<keyword evidence="2" id="KW-1185">Reference proteome</keyword>
<protein>
    <submittedName>
        <fullName evidence="1">Uncharacterized protein</fullName>
    </submittedName>
</protein>
<evidence type="ECO:0000313" key="1">
    <source>
        <dbReference type="EMBL" id="SER39140.1"/>
    </source>
</evidence>
<evidence type="ECO:0000313" key="2">
    <source>
        <dbReference type="Proteomes" id="UP000199021"/>
    </source>
</evidence>
<gene>
    <name evidence="1" type="ORF">SAMN05444359_13933</name>
</gene>
<dbReference type="InParanoid" id="A0A1H9NT49"/>
<reference evidence="2" key="1">
    <citation type="submission" date="2016-10" db="EMBL/GenBank/DDBJ databases">
        <authorList>
            <person name="Varghese N."/>
            <person name="Submissions S."/>
        </authorList>
    </citation>
    <scope>NUCLEOTIDE SEQUENCE [LARGE SCALE GENOMIC DNA]</scope>
    <source>
        <strain evidence="2">DSM 24740</strain>
    </source>
</reference>
<accession>A0A1H9NT49</accession>
<sequence length="81" mass="9835">MRKTTAIELYDFFERLKQLPVTKSAFCQRRKLIKPVFFFDLFKLSSTIFYKQFQYYKTWKNRLLYLTFPADENIATKSIGT</sequence>
<organism evidence="1 2">
    <name type="scientific">Neolewinella agarilytica</name>
    <dbReference type="NCBI Taxonomy" id="478744"/>
    <lineage>
        <taxon>Bacteria</taxon>
        <taxon>Pseudomonadati</taxon>
        <taxon>Bacteroidota</taxon>
        <taxon>Saprospiria</taxon>
        <taxon>Saprospirales</taxon>
        <taxon>Lewinellaceae</taxon>
        <taxon>Neolewinella</taxon>
    </lineage>
</organism>
<dbReference type="AlphaFoldDB" id="A0A1H9NT49"/>
<dbReference type="EMBL" id="FOFB01000039">
    <property type="protein sequence ID" value="SER39140.1"/>
    <property type="molecule type" value="Genomic_DNA"/>
</dbReference>
<dbReference type="Proteomes" id="UP000199021">
    <property type="component" value="Unassembled WGS sequence"/>
</dbReference>
<proteinExistence type="predicted"/>
<name>A0A1H9NT49_9BACT</name>